<dbReference type="PANTHER" id="PTHR11727">
    <property type="entry name" value="DIMETHYLADENOSINE TRANSFERASE"/>
    <property type="match status" value="1"/>
</dbReference>
<dbReference type="InterPro" id="IPR029063">
    <property type="entry name" value="SAM-dependent_MTases_sf"/>
</dbReference>
<dbReference type="SMART" id="SM00650">
    <property type="entry name" value="rADc"/>
    <property type="match status" value="1"/>
</dbReference>
<protein>
    <recommendedName>
        <fullName evidence="10">rRNA adenine N(6)-methyltransferase</fullName>
        <ecNumber evidence="10">2.1.1.-</ecNumber>
    </recommendedName>
</protein>
<comment type="similarity">
    <text evidence="8 9 10">Belongs to the class I-like SAM-binding methyltransferase superfamily. rRNA adenine N(6)-methyltransferase family.</text>
</comment>
<keyword evidence="13" id="KW-1185">Reference proteome</keyword>
<keyword evidence="4 9" id="KW-0949">S-adenosyl-L-methionine</keyword>
<dbReference type="PROSITE" id="PS01131">
    <property type="entry name" value="RRNA_A_DIMETH"/>
    <property type="match status" value="1"/>
</dbReference>
<dbReference type="GO" id="GO:0000179">
    <property type="term" value="F:rRNA (adenine-N6,N6-)-dimethyltransferase activity"/>
    <property type="evidence" value="ECO:0007669"/>
    <property type="project" value="UniProtKB-UniRule"/>
</dbReference>
<proteinExistence type="inferred from homology"/>
<dbReference type="PROSITE" id="PS51689">
    <property type="entry name" value="SAM_RNA_A_N6_MT"/>
    <property type="match status" value="1"/>
</dbReference>
<dbReference type="OrthoDB" id="74991at2759"/>
<accession>A0A183FVS3</accession>
<evidence type="ECO:0000256" key="5">
    <source>
        <dbReference type="ARBA" id="ARBA00022884"/>
    </source>
</evidence>
<dbReference type="Proteomes" id="UP000050761">
    <property type="component" value="Unassembled WGS sequence"/>
</dbReference>
<evidence type="ECO:0000256" key="8">
    <source>
        <dbReference type="ARBA" id="ARBA00061109"/>
    </source>
</evidence>
<dbReference type="InterPro" id="IPR001737">
    <property type="entry name" value="KsgA/Erm"/>
</dbReference>
<dbReference type="EC" id="2.1.1.-" evidence="10"/>
<dbReference type="Gene3D" id="1.10.8.480">
    <property type="match status" value="1"/>
</dbReference>
<evidence type="ECO:0000313" key="13">
    <source>
        <dbReference type="Proteomes" id="UP000050761"/>
    </source>
</evidence>
<feature type="binding site" evidence="9">
    <location>
        <position position="28"/>
    </location>
    <ligand>
        <name>S-adenosyl-L-methionine</name>
        <dbReference type="ChEBI" id="CHEBI:59789"/>
    </ligand>
</feature>
<comment type="function">
    <text evidence="7">Specifically dimethylates two adjacent adenosines in the loop of a conserved hairpin near the 3'-end of 18S rRNA in the 40S particle. Involved in the pre-rRNA processing steps leading to small-subunit rRNA production independently of its RNA-modifying catalytic activity. Part of the small subunit (SSU) processome, first precursor of the small eukaryotic ribosomal subunit. During the assembly of the SSU processome in the nucleolus, many ribosome biogenesis factors, an RNA chaperone and ribosomal proteins associate with the nascent pre-rRNA and work in concert to generate RNA folding, modifications, rearrangements and cleavage as well as targeted degradation of pre-ribosomal RNA by the RNA exosome.</text>
</comment>
<dbReference type="FunFam" id="3.40.50.150:FF:000007">
    <property type="entry name" value="rRNA adenine N(6)-methyltransferase"/>
    <property type="match status" value="1"/>
</dbReference>
<dbReference type="HAMAP" id="MF_00607">
    <property type="entry name" value="16SrRNA_methyltr_A"/>
    <property type="match status" value="1"/>
</dbReference>
<keyword evidence="5 9" id="KW-0694">RNA-binding</keyword>
<feature type="domain" description="Ribosomal RNA adenine methylase transferase N-terminal" evidence="11">
    <location>
        <begin position="35"/>
        <end position="204"/>
    </location>
</feature>
<evidence type="ECO:0000259" key="11">
    <source>
        <dbReference type="SMART" id="SM00650"/>
    </source>
</evidence>
<dbReference type="GO" id="GO:0003723">
    <property type="term" value="F:RNA binding"/>
    <property type="evidence" value="ECO:0007669"/>
    <property type="project" value="UniProtKB-UniRule"/>
</dbReference>
<feature type="binding site" evidence="9">
    <location>
        <position position="55"/>
    </location>
    <ligand>
        <name>S-adenosyl-L-methionine</name>
        <dbReference type="ChEBI" id="CHEBI:59789"/>
    </ligand>
</feature>
<dbReference type="InterPro" id="IPR020596">
    <property type="entry name" value="rRNA_Ade_Mease_Trfase_CS"/>
</dbReference>
<dbReference type="NCBIfam" id="TIGR00755">
    <property type="entry name" value="ksgA"/>
    <property type="match status" value="1"/>
</dbReference>
<feature type="binding site" evidence="9">
    <location>
        <position position="104"/>
    </location>
    <ligand>
        <name>S-adenosyl-L-methionine</name>
        <dbReference type="ChEBI" id="CHEBI:59789"/>
    </ligand>
</feature>
<dbReference type="EMBL" id="UZAH01027506">
    <property type="protein sequence ID" value="VDO92232.1"/>
    <property type="molecule type" value="Genomic_DNA"/>
</dbReference>
<keyword evidence="2 9" id="KW-0489">Methyltransferase</keyword>
<dbReference type="Gene3D" id="3.40.50.150">
    <property type="entry name" value="Vaccinia Virus protein VP39"/>
    <property type="match status" value="1"/>
</dbReference>
<name>A0A183FVS3_HELPZ</name>
<evidence type="ECO:0000256" key="10">
    <source>
        <dbReference type="RuleBase" id="RU362106"/>
    </source>
</evidence>
<keyword evidence="3 9" id="KW-0808">Transferase</keyword>
<evidence type="ECO:0000313" key="12">
    <source>
        <dbReference type="EMBL" id="VDO92232.1"/>
    </source>
</evidence>
<gene>
    <name evidence="12" type="ORF">HPBE_LOCUS12452</name>
</gene>
<evidence type="ECO:0000256" key="9">
    <source>
        <dbReference type="PROSITE-ProRule" id="PRU01026"/>
    </source>
</evidence>
<reference evidence="12 13" key="1">
    <citation type="submission" date="2018-11" db="EMBL/GenBank/DDBJ databases">
        <authorList>
            <consortium name="Pathogen Informatics"/>
        </authorList>
    </citation>
    <scope>NUCLEOTIDE SEQUENCE [LARGE SCALE GENOMIC DNA]</scope>
</reference>
<dbReference type="SUPFAM" id="SSF53335">
    <property type="entry name" value="S-adenosyl-L-methionine-dependent methyltransferases"/>
    <property type="match status" value="1"/>
</dbReference>
<evidence type="ECO:0000256" key="1">
    <source>
        <dbReference type="ARBA" id="ARBA00022552"/>
    </source>
</evidence>
<evidence type="ECO:0000313" key="14">
    <source>
        <dbReference type="WBParaSite" id="HPBE_0001245401-mRNA-1"/>
    </source>
</evidence>
<evidence type="ECO:0000256" key="3">
    <source>
        <dbReference type="ARBA" id="ARBA00022679"/>
    </source>
</evidence>
<dbReference type="WBParaSite" id="HPBE_0001245401-mRNA-1">
    <property type="protein sequence ID" value="HPBE_0001245401-mRNA-1"/>
    <property type="gene ID" value="HPBE_0001245401"/>
</dbReference>
<sequence length="305" mass="34513">MVKAKKTSKPSSAANTQALPFNTEKGQHILKNPGIVNSIIEKSALKSTDTVLEVGPGTGNLTVKMLEVAKRVIACEIDPRMVAELKKRVMTTPVQNKLEILIGDVMKVEWPFFDVCVANLPYQISSPFVFKLLLQRPLPRYAVLMFQKEFADRLVAKPGDKDYCRLSVNVQLLAKVEHLMKIKRTEFRPPPKVDSAVIRIAPKNPPPPINFDEWEGMLRLCFLRKNKKLMSIFKLNNVTELIEKNHQKLCSLLNKPIPKNFNVKDLIEKTLTDAGFADKRARSMAIEDFLALLLAFNRAGIHFHS</sequence>
<reference evidence="14" key="2">
    <citation type="submission" date="2019-09" db="UniProtKB">
        <authorList>
            <consortium name="WormBaseParasite"/>
        </authorList>
    </citation>
    <scope>IDENTIFICATION</scope>
</reference>
<accession>A0A3P8D7N1</accession>
<keyword evidence="1 10" id="KW-0698">rRNA processing</keyword>
<evidence type="ECO:0000256" key="6">
    <source>
        <dbReference type="ARBA" id="ARBA00035020"/>
    </source>
</evidence>
<dbReference type="PANTHER" id="PTHR11727:SF7">
    <property type="entry name" value="DIMETHYLADENOSINE TRANSFERASE-RELATED"/>
    <property type="match status" value="1"/>
</dbReference>
<dbReference type="Pfam" id="PF00398">
    <property type="entry name" value="RrnaAD"/>
    <property type="match status" value="1"/>
</dbReference>
<evidence type="ECO:0000256" key="2">
    <source>
        <dbReference type="ARBA" id="ARBA00022603"/>
    </source>
</evidence>
<evidence type="ECO:0000256" key="7">
    <source>
        <dbReference type="ARBA" id="ARBA00046134"/>
    </source>
</evidence>
<feature type="binding site" evidence="9">
    <location>
        <position position="119"/>
    </location>
    <ligand>
        <name>S-adenosyl-L-methionine</name>
        <dbReference type="ChEBI" id="CHEBI:59789"/>
    </ligand>
</feature>
<feature type="binding site" evidence="9">
    <location>
        <position position="76"/>
    </location>
    <ligand>
        <name>S-adenosyl-L-methionine</name>
        <dbReference type="ChEBI" id="CHEBI:59789"/>
    </ligand>
</feature>
<comment type="subunit">
    <text evidence="6">Part of the small subunit (SSU) processome, composed of more than 70 proteins and the RNA chaperone small nucleolar RNA (snoRNA) U3.</text>
</comment>
<dbReference type="GO" id="GO:0005730">
    <property type="term" value="C:nucleolus"/>
    <property type="evidence" value="ECO:0007669"/>
    <property type="project" value="TreeGrafter"/>
</dbReference>
<dbReference type="CDD" id="cd02440">
    <property type="entry name" value="AdoMet_MTases"/>
    <property type="match status" value="1"/>
</dbReference>
<dbReference type="InterPro" id="IPR011530">
    <property type="entry name" value="rRNA_adenine_dimethylase"/>
</dbReference>
<dbReference type="InterPro" id="IPR020598">
    <property type="entry name" value="rRNA_Ade_methylase_Trfase_N"/>
</dbReference>
<dbReference type="AlphaFoldDB" id="A0A183FVS3"/>
<evidence type="ECO:0000256" key="4">
    <source>
        <dbReference type="ARBA" id="ARBA00022691"/>
    </source>
</evidence>
<feature type="binding site" evidence="9">
    <location>
        <position position="30"/>
    </location>
    <ligand>
        <name>S-adenosyl-L-methionine</name>
        <dbReference type="ChEBI" id="CHEBI:59789"/>
    </ligand>
</feature>
<organism evidence="13 14">
    <name type="scientific">Heligmosomoides polygyrus</name>
    <name type="common">Parasitic roundworm</name>
    <dbReference type="NCBI Taxonomy" id="6339"/>
    <lineage>
        <taxon>Eukaryota</taxon>
        <taxon>Metazoa</taxon>
        <taxon>Ecdysozoa</taxon>
        <taxon>Nematoda</taxon>
        <taxon>Chromadorea</taxon>
        <taxon>Rhabditida</taxon>
        <taxon>Rhabditina</taxon>
        <taxon>Rhabditomorpha</taxon>
        <taxon>Strongyloidea</taxon>
        <taxon>Heligmosomidae</taxon>
        <taxon>Heligmosomoides</taxon>
    </lineage>
</organism>